<feature type="transmembrane region" description="Helical" evidence="12">
    <location>
        <begin position="215"/>
        <end position="232"/>
    </location>
</feature>
<feature type="transmembrane region" description="Helical" evidence="12">
    <location>
        <begin position="120"/>
        <end position="137"/>
    </location>
</feature>
<name>A0A2S5R8S2_9PROT</name>
<organism evidence="13 14">
    <name type="scientific">Holospora curviuscula</name>
    <dbReference type="NCBI Taxonomy" id="1082868"/>
    <lineage>
        <taxon>Bacteria</taxon>
        <taxon>Pseudomonadati</taxon>
        <taxon>Pseudomonadota</taxon>
        <taxon>Alphaproteobacteria</taxon>
        <taxon>Holosporales</taxon>
        <taxon>Holosporaceae</taxon>
        <taxon>Holospora</taxon>
    </lineage>
</organism>
<reference evidence="13 14" key="1">
    <citation type="submission" date="2017-11" db="EMBL/GenBank/DDBJ databases">
        <title>Comparative genomic analysis of Holospora spp., intranuclear symbionts of paramecia.</title>
        <authorList>
            <person name="Garushyants S.K."/>
            <person name="Beliavskaya A."/>
            <person name="Malko D.B."/>
            <person name="Logacheva M.D."/>
            <person name="Rautian M.S."/>
            <person name="Gelfand M.S."/>
        </authorList>
    </citation>
    <scope>NUCLEOTIDE SEQUENCE [LARGE SCALE GENOMIC DNA]</scope>
    <source>
        <strain evidence="14">02AZ16</strain>
    </source>
</reference>
<dbReference type="Gene3D" id="1.20.120.1760">
    <property type="match status" value="1"/>
</dbReference>
<evidence type="ECO:0000313" key="14">
    <source>
        <dbReference type="Proteomes" id="UP000239425"/>
    </source>
</evidence>
<dbReference type="InterPro" id="IPR048254">
    <property type="entry name" value="CDP_ALCOHOL_P_TRANSF_CS"/>
</dbReference>
<evidence type="ECO:0000256" key="1">
    <source>
        <dbReference type="ARBA" id="ARBA00004141"/>
    </source>
</evidence>
<evidence type="ECO:0000256" key="9">
    <source>
        <dbReference type="ARBA" id="ARBA00023209"/>
    </source>
</evidence>
<evidence type="ECO:0000256" key="6">
    <source>
        <dbReference type="ARBA" id="ARBA00022989"/>
    </source>
</evidence>
<feature type="transmembrane region" description="Helical" evidence="12">
    <location>
        <begin position="33"/>
        <end position="54"/>
    </location>
</feature>
<dbReference type="EMBL" id="PHHC01000082">
    <property type="protein sequence ID" value="PPE03731.1"/>
    <property type="molecule type" value="Genomic_DNA"/>
</dbReference>
<evidence type="ECO:0000256" key="10">
    <source>
        <dbReference type="ARBA" id="ARBA00023264"/>
    </source>
</evidence>
<feature type="transmembrane region" description="Helical" evidence="12">
    <location>
        <begin position="157"/>
        <end position="177"/>
    </location>
</feature>
<keyword evidence="3" id="KW-0444">Lipid biosynthesis</keyword>
<keyword evidence="4 11" id="KW-0808">Transferase</keyword>
<evidence type="ECO:0000256" key="5">
    <source>
        <dbReference type="ARBA" id="ARBA00022692"/>
    </source>
</evidence>
<keyword evidence="6 12" id="KW-1133">Transmembrane helix</keyword>
<sequence>MLPERKKKLFFKGRKRPFVPFHYRFKPVALRKVLPNTITLLALCMGLTAIPFGVDKAWKHAVSSVLIAGVLDGLDGPVARFLKCSSDFGAELDSLADFINFGAAPALLCYFFVLHEWGRFGWAICLFFAMCSGLRLARFNTQRLSGGGRPLPSYFSVGVPVTVGSLLAVTPIIYSFTFKQKSVIFQALCLVITGIFMASRFPTFVTKGIRIIPRYSGIIVLSSVVVLIFGWVMPWETLLVLSLLYVGSWPLSWRAAQRYTSLKPHREGKSFYD</sequence>
<evidence type="ECO:0000256" key="12">
    <source>
        <dbReference type="SAM" id="Phobius"/>
    </source>
</evidence>
<dbReference type="Proteomes" id="UP000239425">
    <property type="component" value="Unassembled WGS sequence"/>
</dbReference>
<evidence type="ECO:0000313" key="13">
    <source>
        <dbReference type="EMBL" id="PPE03731.1"/>
    </source>
</evidence>
<evidence type="ECO:0000256" key="8">
    <source>
        <dbReference type="ARBA" id="ARBA00023136"/>
    </source>
</evidence>
<comment type="similarity">
    <text evidence="2 11">Belongs to the CDP-alcohol phosphatidyltransferase class-I family.</text>
</comment>
<dbReference type="InterPro" id="IPR000462">
    <property type="entry name" value="CDP-OH_P_trans"/>
</dbReference>
<evidence type="ECO:0000256" key="11">
    <source>
        <dbReference type="RuleBase" id="RU003750"/>
    </source>
</evidence>
<dbReference type="GO" id="GO:0008654">
    <property type="term" value="P:phospholipid biosynthetic process"/>
    <property type="evidence" value="ECO:0007669"/>
    <property type="project" value="UniProtKB-KW"/>
</dbReference>
<dbReference type="GO" id="GO:0016780">
    <property type="term" value="F:phosphotransferase activity, for other substituted phosphate groups"/>
    <property type="evidence" value="ECO:0007669"/>
    <property type="project" value="InterPro"/>
</dbReference>
<dbReference type="InterPro" id="IPR050324">
    <property type="entry name" value="CDP-alcohol_PTase-I"/>
</dbReference>
<dbReference type="PANTHER" id="PTHR14269:SF61">
    <property type="entry name" value="CDP-DIACYLGLYCEROL--SERINE O-PHOSPHATIDYLTRANSFERASE"/>
    <property type="match status" value="1"/>
</dbReference>
<keyword evidence="9" id="KW-0594">Phospholipid biosynthesis</keyword>
<dbReference type="GO" id="GO:0016020">
    <property type="term" value="C:membrane"/>
    <property type="evidence" value="ECO:0007669"/>
    <property type="project" value="UniProtKB-SubCell"/>
</dbReference>
<gene>
    <name evidence="13" type="ORF">HCUR_00746</name>
</gene>
<evidence type="ECO:0000256" key="4">
    <source>
        <dbReference type="ARBA" id="ARBA00022679"/>
    </source>
</evidence>
<keyword evidence="10" id="KW-1208">Phospholipid metabolism</keyword>
<dbReference type="PANTHER" id="PTHR14269">
    <property type="entry name" value="CDP-DIACYLGLYCEROL--GLYCEROL-3-PHOSPHATE 3-PHOSPHATIDYLTRANSFERASE-RELATED"/>
    <property type="match status" value="1"/>
</dbReference>
<keyword evidence="5 12" id="KW-0812">Transmembrane</keyword>
<evidence type="ECO:0000256" key="3">
    <source>
        <dbReference type="ARBA" id="ARBA00022516"/>
    </source>
</evidence>
<dbReference type="InterPro" id="IPR043130">
    <property type="entry name" value="CDP-OH_PTrfase_TM_dom"/>
</dbReference>
<dbReference type="Pfam" id="PF01066">
    <property type="entry name" value="CDP-OH_P_transf"/>
    <property type="match status" value="1"/>
</dbReference>
<evidence type="ECO:0000256" key="2">
    <source>
        <dbReference type="ARBA" id="ARBA00010441"/>
    </source>
</evidence>
<keyword evidence="8 12" id="KW-0472">Membrane</keyword>
<proteinExistence type="inferred from homology"/>
<keyword evidence="7" id="KW-0443">Lipid metabolism</keyword>
<evidence type="ECO:0000256" key="7">
    <source>
        <dbReference type="ARBA" id="ARBA00023098"/>
    </source>
</evidence>
<comment type="caution">
    <text evidence="13">The sequence shown here is derived from an EMBL/GenBank/DDBJ whole genome shotgun (WGS) entry which is preliminary data.</text>
</comment>
<dbReference type="AlphaFoldDB" id="A0A2S5R8S2"/>
<keyword evidence="14" id="KW-1185">Reference proteome</keyword>
<dbReference type="RefSeq" id="WP_104206779.1">
    <property type="nucleotide sequence ID" value="NZ_PHHC01000082.1"/>
</dbReference>
<protein>
    <submittedName>
        <fullName evidence="13">CDP-alcohol phosphatidyltransferase</fullName>
    </submittedName>
</protein>
<accession>A0A2S5R8S2</accession>
<feature type="transmembrane region" description="Helical" evidence="12">
    <location>
        <begin position="183"/>
        <end position="203"/>
    </location>
</feature>
<feature type="transmembrane region" description="Helical" evidence="12">
    <location>
        <begin position="238"/>
        <end position="256"/>
    </location>
</feature>
<dbReference type="PROSITE" id="PS00379">
    <property type="entry name" value="CDP_ALCOHOL_P_TRANSF"/>
    <property type="match status" value="1"/>
</dbReference>
<comment type="subcellular location">
    <subcellularLocation>
        <location evidence="1">Membrane</location>
        <topology evidence="1">Multi-pass membrane protein</topology>
    </subcellularLocation>
</comment>